<feature type="domain" description="CzcB-like C-terminal circularly permuted SH3-like" evidence="5">
    <location>
        <begin position="278"/>
        <end position="332"/>
    </location>
</feature>
<dbReference type="Pfam" id="PF25954">
    <property type="entry name" value="Beta-barrel_RND_2"/>
    <property type="match status" value="1"/>
</dbReference>
<dbReference type="Gene3D" id="1.10.287.470">
    <property type="entry name" value="Helix hairpin bin"/>
    <property type="match status" value="1"/>
</dbReference>
<feature type="domain" description="CusB-like beta-barrel" evidence="4">
    <location>
        <begin position="203"/>
        <end position="271"/>
    </location>
</feature>
<dbReference type="Gene3D" id="2.40.420.20">
    <property type="match status" value="1"/>
</dbReference>
<evidence type="ECO:0000313" key="7">
    <source>
        <dbReference type="Proteomes" id="UP000538147"/>
    </source>
</evidence>
<evidence type="ECO:0000259" key="4">
    <source>
        <dbReference type="Pfam" id="PF25954"/>
    </source>
</evidence>
<dbReference type="GO" id="GO:0060003">
    <property type="term" value="P:copper ion export"/>
    <property type="evidence" value="ECO:0007669"/>
    <property type="project" value="TreeGrafter"/>
</dbReference>
<dbReference type="PANTHER" id="PTHR30097">
    <property type="entry name" value="CATION EFFLUX SYSTEM PROTEIN CUSB"/>
    <property type="match status" value="1"/>
</dbReference>
<dbReference type="GO" id="GO:0022857">
    <property type="term" value="F:transmembrane transporter activity"/>
    <property type="evidence" value="ECO:0007669"/>
    <property type="project" value="InterPro"/>
</dbReference>
<dbReference type="Gene3D" id="2.40.30.170">
    <property type="match status" value="1"/>
</dbReference>
<sequence>MKRHVALILLASALAGCGSDTPPPPPAVQPISPQTATARPAAEMVLAELPASVVQPPGSSVAVAAPFAGMVRDVMVQPGQAVQRGQLLATLVSREALMVSSDLARAEARRAMTGAEAARMTTLAREGVVAGARADSAVAADREAAINAREAQRLLARAGADRDGTVRLVAPITGRVARMTIEAGAPVDGMTAPFVIEADGSRWLALQLPERLAGLAKPGMAVITGDGRRGRLETVASGIDPATRSFAARAQLDDGGPALVGGRLLPVSLVAMAPEGAVTVPVSAVVHQDGADQVFVKTAAGFAIRQVQRAQGGGTMAVILAGLKAGEQVATTDLPELRAASAR</sequence>
<evidence type="ECO:0000313" key="6">
    <source>
        <dbReference type="EMBL" id="MBB6227228.1"/>
    </source>
</evidence>
<dbReference type="RefSeq" id="WP_184197372.1">
    <property type="nucleotide sequence ID" value="NZ_BMOX01000141.1"/>
</dbReference>
<dbReference type="NCBIfam" id="TIGR01730">
    <property type="entry name" value="RND_mfp"/>
    <property type="match status" value="1"/>
</dbReference>
<dbReference type="Pfam" id="PF25975">
    <property type="entry name" value="CzcB_C"/>
    <property type="match status" value="1"/>
</dbReference>
<dbReference type="GO" id="GO:0015679">
    <property type="term" value="P:plasma membrane copper ion transport"/>
    <property type="evidence" value="ECO:0007669"/>
    <property type="project" value="TreeGrafter"/>
</dbReference>
<dbReference type="InterPro" id="IPR051909">
    <property type="entry name" value="MFP_Cation_Efflux"/>
</dbReference>
<accession>A0A841LE22</accession>
<dbReference type="InterPro" id="IPR058792">
    <property type="entry name" value="Beta-barrel_RND_2"/>
</dbReference>
<keyword evidence="7" id="KW-1185">Reference proteome</keyword>
<dbReference type="GO" id="GO:0030288">
    <property type="term" value="C:outer membrane-bounded periplasmic space"/>
    <property type="evidence" value="ECO:0007669"/>
    <property type="project" value="TreeGrafter"/>
</dbReference>
<keyword evidence="2" id="KW-0813">Transport</keyword>
<evidence type="ECO:0000256" key="3">
    <source>
        <dbReference type="SAM" id="SignalP"/>
    </source>
</evidence>
<evidence type="ECO:0000259" key="5">
    <source>
        <dbReference type="Pfam" id="PF25975"/>
    </source>
</evidence>
<dbReference type="Gene3D" id="2.40.50.100">
    <property type="match status" value="1"/>
</dbReference>
<evidence type="ECO:0000256" key="2">
    <source>
        <dbReference type="ARBA" id="ARBA00022448"/>
    </source>
</evidence>
<comment type="similarity">
    <text evidence="1">Belongs to the membrane fusion protein (MFP) (TC 8.A.1) family.</text>
</comment>
<feature type="signal peptide" evidence="3">
    <location>
        <begin position="1"/>
        <end position="17"/>
    </location>
</feature>
<keyword evidence="3" id="KW-0732">Signal</keyword>
<dbReference type="PANTHER" id="PTHR30097:SF4">
    <property type="entry name" value="SLR6042 PROTEIN"/>
    <property type="match status" value="1"/>
</dbReference>
<dbReference type="AlphaFoldDB" id="A0A841LE22"/>
<evidence type="ECO:0000256" key="1">
    <source>
        <dbReference type="ARBA" id="ARBA00009477"/>
    </source>
</evidence>
<dbReference type="GO" id="GO:0046914">
    <property type="term" value="F:transition metal ion binding"/>
    <property type="evidence" value="ECO:0007669"/>
    <property type="project" value="TreeGrafter"/>
</dbReference>
<dbReference type="PROSITE" id="PS51257">
    <property type="entry name" value="PROKAR_LIPOPROTEIN"/>
    <property type="match status" value="1"/>
</dbReference>
<protein>
    <submittedName>
        <fullName evidence="6">Cobalt-zinc-cadmium efflux system membrane fusion protein</fullName>
    </submittedName>
</protein>
<dbReference type="InterPro" id="IPR058649">
    <property type="entry name" value="CzcB_C"/>
</dbReference>
<feature type="chain" id="PRO_5033021386" evidence="3">
    <location>
        <begin position="18"/>
        <end position="343"/>
    </location>
</feature>
<dbReference type="GO" id="GO:0016020">
    <property type="term" value="C:membrane"/>
    <property type="evidence" value="ECO:0007669"/>
    <property type="project" value="InterPro"/>
</dbReference>
<dbReference type="Proteomes" id="UP000538147">
    <property type="component" value="Unassembled WGS sequence"/>
</dbReference>
<proteinExistence type="inferred from homology"/>
<gene>
    <name evidence="6" type="ORF">FHS79_001392</name>
</gene>
<organism evidence="6 7">
    <name type="scientific">Polymorphobacter multimanifer</name>
    <dbReference type="NCBI Taxonomy" id="1070431"/>
    <lineage>
        <taxon>Bacteria</taxon>
        <taxon>Pseudomonadati</taxon>
        <taxon>Pseudomonadota</taxon>
        <taxon>Alphaproteobacteria</taxon>
        <taxon>Sphingomonadales</taxon>
        <taxon>Sphingosinicellaceae</taxon>
        <taxon>Polymorphobacter</taxon>
    </lineage>
</organism>
<dbReference type="EMBL" id="JACIIV010000008">
    <property type="protein sequence ID" value="MBB6227228.1"/>
    <property type="molecule type" value="Genomic_DNA"/>
</dbReference>
<dbReference type="SUPFAM" id="SSF111369">
    <property type="entry name" value="HlyD-like secretion proteins"/>
    <property type="match status" value="1"/>
</dbReference>
<dbReference type="InterPro" id="IPR006143">
    <property type="entry name" value="RND_pump_MFP"/>
</dbReference>
<name>A0A841LE22_9SPHN</name>
<comment type="caution">
    <text evidence="6">The sequence shown here is derived from an EMBL/GenBank/DDBJ whole genome shotgun (WGS) entry which is preliminary data.</text>
</comment>
<reference evidence="6 7" key="1">
    <citation type="submission" date="2020-08" db="EMBL/GenBank/DDBJ databases">
        <title>Genomic Encyclopedia of Type Strains, Phase IV (KMG-IV): sequencing the most valuable type-strain genomes for metagenomic binning, comparative biology and taxonomic classification.</title>
        <authorList>
            <person name="Goeker M."/>
        </authorList>
    </citation>
    <scope>NUCLEOTIDE SEQUENCE [LARGE SCALE GENOMIC DNA]</scope>
    <source>
        <strain evidence="6 7">DSM 102189</strain>
    </source>
</reference>